<feature type="compositionally biased region" description="Polar residues" evidence="5">
    <location>
        <begin position="639"/>
        <end position="655"/>
    </location>
</feature>
<feature type="region of interest" description="Disordered" evidence="5">
    <location>
        <begin position="584"/>
        <end position="655"/>
    </location>
</feature>
<evidence type="ECO:0000259" key="6">
    <source>
        <dbReference type="SMART" id="SM00093"/>
    </source>
</evidence>
<protein>
    <recommendedName>
        <fullName evidence="6">Serpin domain-containing protein</fullName>
    </recommendedName>
</protein>
<keyword evidence="3" id="KW-0722">Serine protease inhibitor</keyword>
<gene>
    <name evidence="7" type="ORF">TMSB3V08_LOCUS5143</name>
</gene>
<dbReference type="PANTHER" id="PTHR11461:SF211">
    <property type="entry name" value="GH10112P-RELATED"/>
    <property type="match status" value="1"/>
</dbReference>
<evidence type="ECO:0000256" key="5">
    <source>
        <dbReference type="SAM" id="MobiDB-lite"/>
    </source>
</evidence>
<evidence type="ECO:0000313" key="7">
    <source>
        <dbReference type="EMBL" id="CAD7428331.1"/>
    </source>
</evidence>
<proteinExistence type="inferred from homology"/>
<evidence type="ECO:0000256" key="1">
    <source>
        <dbReference type="ARBA" id="ARBA00009500"/>
    </source>
</evidence>
<dbReference type="GO" id="GO:0004867">
    <property type="term" value="F:serine-type endopeptidase inhibitor activity"/>
    <property type="evidence" value="ECO:0007669"/>
    <property type="project" value="UniProtKB-KW"/>
</dbReference>
<dbReference type="PANTHER" id="PTHR11461">
    <property type="entry name" value="SERINE PROTEASE INHIBITOR, SERPIN"/>
    <property type="match status" value="1"/>
</dbReference>
<dbReference type="InterPro" id="IPR000215">
    <property type="entry name" value="Serpin_fam"/>
</dbReference>
<dbReference type="Gene3D" id="2.30.39.10">
    <property type="entry name" value="Alpha-1-antitrypsin, domain 1"/>
    <property type="match status" value="1"/>
</dbReference>
<feature type="compositionally biased region" description="Polar residues" evidence="5">
    <location>
        <begin position="603"/>
        <end position="631"/>
    </location>
</feature>
<reference evidence="7" key="1">
    <citation type="submission" date="2020-11" db="EMBL/GenBank/DDBJ databases">
        <authorList>
            <person name="Tran Van P."/>
        </authorList>
    </citation>
    <scope>NUCLEOTIDE SEQUENCE</scope>
</reference>
<feature type="region of interest" description="Disordered" evidence="5">
    <location>
        <begin position="679"/>
        <end position="714"/>
    </location>
</feature>
<dbReference type="InterPro" id="IPR042185">
    <property type="entry name" value="Serpin_sf_2"/>
</dbReference>
<evidence type="ECO:0000256" key="3">
    <source>
        <dbReference type="ARBA" id="ARBA00022900"/>
    </source>
</evidence>
<dbReference type="SUPFAM" id="SSF56574">
    <property type="entry name" value="Serpins"/>
    <property type="match status" value="1"/>
</dbReference>
<dbReference type="SMART" id="SM00093">
    <property type="entry name" value="SERPIN"/>
    <property type="match status" value="1"/>
</dbReference>
<dbReference type="InterPro" id="IPR036186">
    <property type="entry name" value="Serpin_sf"/>
</dbReference>
<evidence type="ECO:0000256" key="4">
    <source>
        <dbReference type="RuleBase" id="RU000411"/>
    </source>
</evidence>
<keyword evidence="2" id="KW-0646">Protease inhibitor</keyword>
<sequence length="814" mass="90985">MATIGLNARLHSWCHAWPHWKCTRIFVARDRVVNNLGKTPFRSYDRDSNSDLPITDKKKWPDAQPAYLPKRIRDRSQKVVLHITGFLPPHPPPPMYASGIPHRFNPFRLTIPPLCKRKCTQPGLNPYLPIFGSLVQHESSVLDHAATGAVLVAAASCEGALIERNNHGDYSEESNNVRFNFFDSELLTAACGAQQGNVVLSPASIKATLAMVLEGAKGESAEQIRVALRLNDSRNNTRTHLYNYLKLLQSTGDGYIFDMANKMFLSKNLKANPEFAEALRTYYSADIQPVDFTQTQITTKTINDWIKETLQPDTLLLLANAIYFKGKWQTEFDRVGTQVRCFHVTPHLCQDAYMMESQDFYNYANIDNLHAKALEIPYKDNQFSMLILIPTNKDGIEQLVRDMSFNHPSTILTLLKPTELAVFLPRFSVEYSTELIPILKQLKIVDIFGPSANLTGLVEASESVPHISNVFHKVKIEVNEDGSTAGAGTGILPRSSFTRDILDIKRGAFAVPLMGSIRPVFRADRPFLFFIRNTATGGFIFAGRISDPDKVDRAAPPKKPDISIPQEALDSLYQGIFSSQLQPEATTANNNTSSPAVVPPPTNTIANNKPLQDGQTTRLNPQRTLNNQAYKPTNDKDPQTSWNSQRISSGQTYQPSTSNLQFVSAQNGQSLTQQQLNKLQNSNRYPNVNSTPLRMGSNVETSYQEPQPNDRDGEKKIPLIFQTHGSSKDSYTDTIHLYSINQGWALEAVRSRHTPLLNGGMHPISIFSRFFMGQKTVDTLAQRPHCCCGRGEIRKPEVFHSGTLLIREPGHDGP</sequence>
<dbReference type="InterPro" id="IPR023796">
    <property type="entry name" value="Serpin_dom"/>
</dbReference>
<dbReference type="Gene3D" id="3.30.497.10">
    <property type="entry name" value="Antithrombin, subunit I, domain 2"/>
    <property type="match status" value="1"/>
</dbReference>
<feature type="compositionally biased region" description="Polar residues" evidence="5">
    <location>
        <begin position="584"/>
        <end position="595"/>
    </location>
</feature>
<feature type="compositionally biased region" description="Polar residues" evidence="5">
    <location>
        <begin position="679"/>
        <end position="707"/>
    </location>
</feature>
<dbReference type="EMBL" id="OB793707">
    <property type="protein sequence ID" value="CAD7428331.1"/>
    <property type="molecule type" value="Genomic_DNA"/>
</dbReference>
<dbReference type="PROSITE" id="PS00284">
    <property type="entry name" value="SERPIN"/>
    <property type="match status" value="1"/>
</dbReference>
<comment type="similarity">
    <text evidence="1 4">Belongs to the serpin family.</text>
</comment>
<dbReference type="InterPro" id="IPR023795">
    <property type="entry name" value="Serpin_CS"/>
</dbReference>
<dbReference type="Pfam" id="PF00079">
    <property type="entry name" value="Serpin"/>
    <property type="match status" value="1"/>
</dbReference>
<dbReference type="InterPro" id="IPR042178">
    <property type="entry name" value="Serpin_sf_1"/>
</dbReference>
<accession>A0A7R9E8L7</accession>
<evidence type="ECO:0000256" key="2">
    <source>
        <dbReference type="ARBA" id="ARBA00022690"/>
    </source>
</evidence>
<feature type="domain" description="Serpin" evidence="6">
    <location>
        <begin position="184"/>
        <end position="548"/>
    </location>
</feature>
<dbReference type="AlphaFoldDB" id="A0A7R9E8L7"/>
<dbReference type="GO" id="GO:0005615">
    <property type="term" value="C:extracellular space"/>
    <property type="evidence" value="ECO:0007669"/>
    <property type="project" value="InterPro"/>
</dbReference>
<organism evidence="7">
    <name type="scientific">Timema monikensis</name>
    <dbReference type="NCBI Taxonomy" id="170555"/>
    <lineage>
        <taxon>Eukaryota</taxon>
        <taxon>Metazoa</taxon>
        <taxon>Ecdysozoa</taxon>
        <taxon>Arthropoda</taxon>
        <taxon>Hexapoda</taxon>
        <taxon>Insecta</taxon>
        <taxon>Pterygota</taxon>
        <taxon>Neoptera</taxon>
        <taxon>Polyneoptera</taxon>
        <taxon>Phasmatodea</taxon>
        <taxon>Timematodea</taxon>
        <taxon>Timematoidea</taxon>
        <taxon>Timematidae</taxon>
        <taxon>Timema</taxon>
    </lineage>
</organism>
<name>A0A7R9E8L7_9NEOP</name>